<dbReference type="PRINTS" id="PR02008">
    <property type="entry name" value="RCMTFAMILY"/>
</dbReference>
<comment type="similarity">
    <text evidence="13">Belongs to the class I-like SAM-binding methyltransferase superfamily. RsmB/NOP family.</text>
</comment>
<dbReference type="Gene3D" id="3.40.50.150">
    <property type="entry name" value="Vaccinia Virus protein VP39"/>
    <property type="match status" value="1"/>
</dbReference>
<dbReference type="PANTHER" id="PTHR22807:SF53">
    <property type="entry name" value="RIBOSOMAL RNA SMALL SUBUNIT METHYLTRANSFERASE B-RELATED"/>
    <property type="match status" value="1"/>
</dbReference>
<organism evidence="15 16">
    <name type="scientific">Coprococcus catus</name>
    <dbReference type="NCBI Taxonomy" id="116085"/>
    <lineage>
        <taxon>Bacteria</taxon>
        <taxon>Bacillati</taxon>
        <taxon>Bacillota</taxon>
        <taxon>Clostridia</taxon>
        <taxon>Lachnospirales</taxon>
        <taxon>Lachnospiraceae</taxon>
        <taxon>Coprococcus</taxon>
    </lineage>
</organism>
<dbReference type="InterPro" id="IPR004573">
    <property type="entry name" value="rRNA_ssu_MeTfrase_B"/>
</dbReference>
<proteinExistence type="inferred from homology"/>
<evidence type="ECO:0000256" key="4">
    <source>
        <dbReference type="ARBA" id="ARBA00022490"/>
    </source>
</evidence>
<evidence type="ECO:0000256" key="2">
    <source>
        <dbReference type="ARBA" id="ARBA00004496"/>
    </source>
</evidence>
<evidence type="ECO:0000256" key="1">
    <source>
        <dbReference type="ARBA" id="ARBA00002724"/>
    </source>
</evidence>
<dbReference type="PROSITE" id="PS51686">
    <property type="entry name" value="SAM_MT_RSMB_NOP"/>
    <property type="match status" value="1"/>
</dbReference>
<feature type="domain" description="SAM-dependent MTase RsmB/NOP-type" evidence="14">
    <location>
        <begin position="175"/>
        <end position="449"/>
    </location>
</feature>
<feature type="binding site" evidence="13">
    <location>
        <begin position="264"/>
        <end position="270"/>
    </location>
    <ligand>
        <name>S-adenosyl-L-methionine</name>
        <dbReference type="ChEBI" id="CHEBI:59789"/>
    </ligand>
</feature>
<keyword evidence="4" id="KW-0963">Cytoplasm</keyword>
<keyword evidence="8 13" id="KW-0949">S-adenosyl-L-methionine</keyword>
<dbReference type="RefSeq" id="WP_015514714.1">
    <property type="nucleotide sequence ID" value="NZ_JAQDKA010000005.1"/>
</dbReference>
<comment type="subcellular location">
    <subcellularLocation>
        <location evidence="2">Cytoplasm</location>
    </subcellularLocation>
</comment>
<dbReference type="Pfam" id="PF01189">
    <property type="entry name" value="Methyltr_RsmB-F"/>
    <property type="match status" value="1"/>
</dbReference>
<dbReference type="GO" id="GO:0003723">
    <property type="term" value="F:RNA binding"/>
    <property type="evidence" value="ECO:0007669"/>
    <property type="project" value="UniProtKB-UniRule"/>
</dbReference>
<keyword evidence="6 13" id="KW-0489">Methyltransferase</keyword>
<dbReference type="Pfam" id="PF01029">
    <property type="entry name" value="NusB"/>
    <property type="match status" value="1"/>
</dbReference>
<comment type="catalytic activity">
    <reaction evidence="12">
        <text>cytidine(967) in 16S rRNA + S-adenosyl-L-methionine = 5-methylcytidine(967) in 16S rRNA + S-adenosyl-L-homocysteine + H(+)</text>
        <dbReference type="Rhea" id="RHEA:42748"/>
        <dbReference type="Rhea" id="RHEA-COMP:10219"/>
        <dbReference type="Rhea" id="RHEA-COMP:10220"/>
        <dbReference type="ChEBI" id="CHEBI:15378"/>
        <dbReference type="ChEBI" id="CHEBI:57856"/>
        <dbReference type="ChEBI" id="CHEBI:59789"/>
        <dbReference type="ChEBI" id="CHEBI:74483"/>
        <dbReference type="ChEBI" id="CHEBI:82748"/>
        <dbReference type="EC" id="2.1.1.176"/>
    </reaction>
</comment>
<dbReference type="InterPro" id="IPR006027">
    <property type="entry name" value="NusB_RsmB_TIM44"/>
</dbReference>
<evidence type="ECO:0000256" key="5">
    <source>
        <dbReference type="ARBA" id="ARBA00022552"/>
    </source>
</evidence>
<dbReference type="EC" id="2.1.1.176" evidence="3"/>
<evidence type="ECO:0000256" key="11">
    <source>
        <dbReference type="ARBA" id="ARBA00031088"/>
    </source>
</evidence>
<dbReference type="GO" id="GO:0005737">
    <property type="term" value="C:cytoplasm"/>
    <property type="evidence" value="ECO:0007669"/>
    <property type="project" value="UniProtKB-SubCell"/>
</dbReference>
<sequence length="455" mass="50829">MADNINTRAIVYDMLMSVEKENTPSHLLLSQTLMKYQYLDKRDRAFISRLFRGTLEYEIFLDGVIRQFSSVRLNKIKTPIKAILRMSVYQILKMDHIPDAAACDEAVKLTRKRGLKNLSGFVNGVLRNISRNKEVIHYPDPEKTPAAYLSMRYSVPEWLAEMWLRDYGFEMTAEMGQAMLDDQKTTVRVRDSQNMAAVKEALRSEGLHIEEGCMLPEALHLSGYDYLGNVGPFADGRITAQDESAMLAAVAAGIAGGESIIDVCAAPGGKSMHMADILKGSGQVSARDLTEAKVLKIQENLKRTGLKNVSAEVKDALVFYPEDAQKADIVMADLPCSGLGVMGRKADIKRSVTPEKITALAALQREILSVVQHYVKPGGILVYSTCTVSKAENEENMQWFEEHFPFGLESLDAYIPEKVRNEQTKAGWIQILPGQYQSDGFFIARFRRNLDEGAE</sequence>
<dbReference type="InterPro" id="IPR054728">
    <property type="entry name" value="RsmB-like_ferredoxin"/>
</dbReference>
<dbReference type="NCBIfam" id="TIGR00563">
    <property type="entry name" value="rsmB"/>
    <property type="match status" value="1"/>
</dbReference>
<evidence type="ECO:0000256" key="3">
    <source>
        <dbReference type="ARBA" id="ARBA00012140"/>
    </source>
</evidence>
<feature type="binding site" evidence="13">
    <location>
        <position position="333"/>
    </location>
    <ligand>
        <name>S-adenosyl-L-methionine</name>
        <dbReference type="ChEBI" id="CHEBI:59789"/>
    </ligand>
</feature>
<comment type="caution">
    <text evidence="15">The sequence shown here is derived from an EMBL/GenBank/DDBJ whole genome shotgun (WGS) entry which is preliminary data.</text>
</comment>
<evidence type="ECO:0000256" key="10">
    <source>
        <dbReference type="ARBA" id="ARBA00030399"/>
    </source>
</evidence>
<evidence type="ECO:0000256" key="7">
    <source>
        <dbReference type="ARBA" id="ARBA00022679"/>
    </source>
</evidence>
<keyword evidence="7 13" id="KW-0808">Transferase</keyword>
<feature type="binding site" evidence="13">
    <location>
        <position position="288"/>
    </location>
    <ligand>
        <name>S-adenosyl-L-methionine</name>
        <dbReference type="ChEBI" id="CHEBI:59789"/>
    </ligand>
</feature>
<dbReference type="NCBIfam" id="NF011494">
    <property type="entry name" value="PRK14902.1"/>
    <property type="match status" value="1"/>
</dbReference>
<evidence type="ECO:0000256" key="13">
    <source>
        <dbReference type="PROSITE-ProRule" id="PRU01023"/>
    </source>
</evidence>
<feature type="active site" description="Nucleophile" evidence="13">
    <location>
        <position position="386"/>
    </location>
</feature>
<dbReference type="GO" id="GO:0006355">
    <property type="term" value="P:regulation of DNA-templated transcription"/>
    <property type="evidence" value="ECO:0007669"/>
    <property type="project" value="InterPro"/>
</dbReference>
<dbReference type="CDD" id="cd02440">
    <property type="entry name" value="AdoMet_MTases"/>
    <property type="match status" value="1"/>
</dbReference>
<comment type="function">
    <text evidence="1">Specifically methylates the cytosine at position 967 (m5C967) of 16S rRNA.</text>
</comment>
<dbReference type="Pfam" id="PF22458">
    <property type="entry name" value="RsmF-B_ferredox"/>
    <property type="match status" value="1"/>
</dbReference>
<evidence type="ECO:0000256" key="12">
    <source>
        <dbReference type="ARBA" id="ARBA00047283"/>
    </source>
</evidence>
<dbReference type="SUPFAM" id="SSF48013">
    <property type="entry name" value="NusB-like"/>
    <property type="match status" value="1"/>
</dbReference>
<dbReference type="SUPFAM" id="SSF53335">
    <property type="entry name" value="S-adenosyl-L-methionine-dependent methyltransferases"/>
    <property type="match status" value="1"/>
</dbReference>
<keyword evidence="5" id="KW-0698">rRNA processing</keyword>
<dbReference type="GO" id="GO:0008649">
    <property type="term" value="F:rRNA methyltransferase activity"/>
    <property type="evidence" value="ECO:0007669"/>
    <property type="project" value="InterPro"/>
</dbReference>
<evidence type="ECO:0000313" key="15">
    <source>
        <dbReference type="EMBL" id="RGB80059.1"/>
    </source>
</evidence>
<name>A0A3E2TNR6_9FIRM</name>
<dbReference type="InterPro" id="IPR023267">
    <property type="entry name" value="RCMT"/>
</dbReference>
<dbReference type="Gene3D" id="1.10.940.10">
    <property type="entry name" value="NusB-like"/>
    <property type="match status" value="1"/>
</dbReference>
<evidence type="ECO:0000256" key="6">
    <source>
        <dbReference type="ARBA" id="ARBA00022603"/>
    </source>
</evidence>
<reference evidence="15 16" key="1">
    <citation type="submission" date="2018-08" db="EMBL/GenBank/DDBJ databases">
        <title>A genome reference for cultivated species of the human gut microbiota.</title>
        <authorList>
            <person name="Zou Y."/>
            <person name="Xue W."/>
            <person name="Luo G."/>
        </authorList>
    </citation>
    <scope>NUCLEOTIDE SEQUENCE [LARGE SCALE GENOMIC DNA]</scope>
    <source>
        <strain evidence="15 16">AF45-17</strain>
    </source>
</reference>
<dbReference type="PANTHER" id="PTHR22807">
    <property type="entry name" value="NOP2 YEAST -RELATED NOL1/NOP2/FMU SUN DOMAIN-CONTAINING"/>
    <property type="match status" value="1"/>
</dbReference>
<dbReference type="InterPro" id="IPR001678">
    <property type="entry name" value="MeTrfase_RsmB-F_NOP2_dom"/>
</dbReference>
<evidence type="ECO:0000256" key="9">
    <source>
        <dbReference type="ARBA" id="ARBA00022884"/>
    </source>
</evidence>
<gene>
    <name evidence="15" type="primary">rsmB</name>
    <name evidence="15" type="ORF">DW070_07620</name>
</gene>
<dbReference type="InterPro" id="IPR049560">
    <property type="entry name" value="MeTrfase_RsmB-F_NOP2_cat"/>
</dbReference>
<accession>A0A3E2TNR6</accession>
<evidence type="ECO:0000256" key="8">
    <source>
        <dbReference type="ARBA" id="ARBA00022691"/>
    </source>
</evidence>
<evidence type="ECO:0000259" key="14">
    <source>
        <dbReference type="PROSITE" id="PS51686"/>
    </source>
</evidence>
<keyword evidence="9 13" id="KW-0694">RNA-binding</keyword>
<dbReference type="EMBL" id="QVEP01000014">
    <property type="protein sequence ID" value="RGB80059.1"/>
    <property type="molecule type" value="Genomic_DNA"/>
</dbReference>
<dbReference type="InterPro" id="IPR035926">
    <property type="entry name" value="NusB-like_sf"/>
</dbReference>
<protein>
    <recommendedName>
        <fullName evidence="3">16S rRNA (cytosine(967)-C(5))-methyltransferase</fullName>
        <ecNumber evidence="3">2.1.1.176</ecNumber>
    </recommendedName>
    <alternativeName>
        <fullName evidence="10">16S rRNA m5C967 methyltransferase</fullName>
    </alternativeName>
    <alternativeName>
        <fullName evidence="11">rRNA (cytosine-C(5)-)-methyltransferase RsmB</fullName>
    </alternativeName>
</protein>
<dbReference type="AlphaFoldDB" id="A0A3E2TNR6"/>
<feature type="binding site" evidence="13">
    <location>
        <position position="315"/>
    </location>
    <ligand>
        <name>S-adenosyl-L-methionine</name>
        <dbReference type="ChEBI" id="CHEBI:59789"/>
    </ligand>
</feature>
<dbReference type="InterPro" id="IPR029063">
    <property type="entry name" value="SAM-dependent_MTases_sf"/>
</dbReference>
<evidence type="ECO:0000313" key="16">
    <source>
        <dbReference type="Proteomes" id="UP000260773"/>
    </source>
</evidence>
<dbReference type="Proteomes" id="UP000260773">
    <property type="component" value="Unassembled WGS sequence"/>
</dbReference>